<comment type="caution">
    <text evidence="2">The sequence shown here is derived from an EMBL/GenBank/DDBJ whole genome shotgun (WGS) entry which is preliminary data.</text>
</comment>
<dbReference type="AlphaFoldDB" id="G9X2Y9"/>
<dbReference type="RefSeq" id="WP_009524982.1">
    <property type="nucleotide sequence ID" value="NZ_JBQMYE010000051.1"/>
</dbReference>
<dbReference type="GO" id="GO:0046872">
    <property type="term" value="F:metal ion binding"/>
    <property type="evidence" value="ECO:0007669"/>
    <property type="project" value="InterPro"/>
</dbReference>
<dbReference type="PATRIC" id="fig|796937.3.peg.1979"/>
<feature type="domain" description="HMA" evidence="1">
    <location>
        <begin position="1"/>
        <end position="69"/>
    </location>
</feature>
<dbReference type="InterPro" id="IPR036163">
    <property type="entry name" value="HMA_dom_sf"/>
</dbReference>
<proteinExistence type="predicted"/>
<protein>
    <recommendedName>
        <fullName evidence="1">HMA domain-containing protein</fullName>
    </recommendedName>
</protein>
<dbReference type="CDD" id="cd00371">
    <property type="entry name" value="HMA"/>
    <property type="match status" value="1"/>
</dbReference>
<evidence type="ECO:0000259" key="1">
    <source>
        <dbReference type="PROSITE" id="PS50846"/>
    </source>
</evidence>
<dbReference type="InterPro" id="IPR006121">
    <property type="entry name" value="HMA_dom"/>
</dbReference>
<gene>
    <name evidence="2" type="ORF">HMPREF9629_00746</name>
</gene>
<accession>G9X2Y9</accession>
<organism evidence="2 3">
    <name type="scientific">Peptoanaerobacter stomatis</name>
    <dbReference type="NCBI Taxonomy" id="796937"/>
    <lineage>
        <taxon>Bacteria</taxon>
        <taxon>Bacillati</taxon>
        <taxon>Bacillota</taxon>
        <taxon>Clostridia</taxon>
        <taxon>Peptostreptococcales</taxon>
        <taxon>Filifactoraceae</taxon>
        <taxon>Peptoanaerobacter</taxon>
    </lineage>
</organism>
<evidence type="ECO:0000313" key="2">
    <source>
        <dbReference type="EMBL" id="EHL11209.1"/>
    </source>
</evidence>
<dbReference type="BioCyc" id="EBAC796937-HMP:GMGH-748-MONOMER"/>
<dbReference type="Pfam" id="PF00403">
    <property type="entry name" value="HMA"/>
    <property type="match status" value="1"/>
</dbReference>
<sequence>MKKKFKINNLDCANCANKMEEEINKLDGVNEASISFVMQKITIDADDDRFDDIVQKANDICRKIEKDCSIQM</sequence>
<evidence type="ECO:0000313" key="3">
    <source>
        <dbReference type="Proteomes" id="UP000006437"/>
    </source>
</evidence>
<reference evidence="2 3" key="1">
    <citation type="submission" date="2011-08" db="EMBL/GenBank/DDBJ databases">
        <title>The Genome Sequence of Eubacteriaceae bacterium ACC19a.</title>
        <authorList>
            <consortium name="The Broad Institute Genome Sequencing Platform"/>
            <person name="Earl A."/>
            <person name="Ward D."/>
            <person name="Feldgarden M."/>
            <person name="Gevers D."/>
            <person name="Sizova M."/>
            <person name="Hazen A."/>
            <person name="Epstein S."/>
            <person name="Young S.K."/>
            <person name="Zeng Q."/>
            <person name="Gargeya S."/>
            <person name="Fitzgerald M."/>
            <person name="Haas B."/>
            <person name="Abouelleil A."/>
            <person name="Alvarado L."/>
            <person name="Arachchi H.M."/>
            <person name="Berlin A."/>
            <person name="Brown A."/>
            <person name="Chapman S.B."/>
            <person name="Chen Z."/>
            <person name="Dunbar C."/>
            <person name="Freedman E."/>
            <person name="Gearin G."/>
            <person name="Gellesch M."/>
            <person name="Goldberg J."/>
            <person name="Griggs A."/>
            <person name="Gujja S."/>
            <person name="Heiman D."/>
            <person name="Howarth C."/>
            <person name="Larson L."/>
            <person name="Lui A."/>
            <person name="MacDonald P.J.P."/>
            <person name="Montmayeur A."/>
            <person name="Murphy C."/>
            <person name="Neiman D."/>
            <person name="Pearson M."/>
            <person name="Priest M."/>
            <person name="Roberts A."/>
            <person name="Saif S."/>
            <person name="Shea T."/>
            <person name="Shenoy N."/>
            <person name="Sisk P."/>
            <person name="Stolte C."/>
            <person name="Sykes S."/>
            <person name="Wortman J."/>
            <person name="Nusbaum C."/>
            <person name="Birren B."/>
        </authorList>
    </citation>
    <scope>NUCLEOTIDE SEQUENCE [LARGE SCALE GENOMIC DNA]</scope>
    <source>
        <strain evidence="2 3">ACC19a</strain>
    </source>
</reference>
<dbReference type="Gene3D" id="3.30.70.100">
    <property type="match status" value="1"/>
</dbReference>
<dbReference type="HOGENOM" id="CLU_134973_9_1_9"/>
<name>G9X2Y9_9FIRM</name>
<dbReference type="EMBL" id="AFZE01000056">
    <property type="protein sequence ID" value="EHL11209.1"/>
    <property type="molecule type" value="Genomic_DNA"/>
</dbReference>
<dbReference type="Proteomes" id="UP000006437">
    <property type="component" value="Unassembled WGS sequence"/>
</dbReference>
<dbReference type="SUPFAM" id="SSF55008">
    <property type="entry name" value="HMA, heavy metal-associated domain"/>
    <property type="match status" value="1"/>
</dbReference>
<dbReference type="PROSITE" id="PS50846">
    <property type="entry name" value="HMA_2"/>
    <property type="match status" value="1"/>
</dbReference>